<evidence type="ECO:0000256" key="5">
    <source>
        <dbReference type="ARBA" id="ARBA00022909"/>
    </source>
</evidence>
<comment type="pathway">
    <text evidence="2">Cofactor biosynthesis; tetrahydrofolate biosynthesis; 2-amino-4-hydroxy-6-hydroxymethyl-7,8-dihydropteridine diphosphate from 7,8-dihydroneopterin triphosphate: step 3/4.</text>
</comment>
<keyword evidence="5" id="KW-0289">Folate biosynthesis</keyword>
<evidence type="ECO:0000256" key="2">
    <source>
        <dbReference type="ARBA" id="ARBA00005013"/>
    </source>
</evidence>
<dbReference type="GO" id="GO:0005737">
    <property type="term" value="C:cytoplasm"/>
    <property type="evidence" value="ECO:0007669"/>
    <property type="project" value="TreeGrafter"/>
</dbReference>
<protein>
    <recommendedName>
        <fullName evidence="4">dihydroneopterin aldolase</fullName>
        <ecNumber evidence="4">4.1.2.25</ecNumber>
    </recommendedName>
    <alternativeName>
        <fullName evidence="7">7,8-dihydroneopterin aldolase</fullName>
    </alternativeName>
</protein>
<dbReference type="InterPro" id="IPR006156">
    <property type="entry name" value="Dihydroneopterin_aldolase"/>
</dbReference>
<feature type="region of interest" description="Disordered" evidence="8">
    <location>
        <begin position="1"/>
        <end position="53"/>
    </location>
</feature>
<keyword evidence="6" id="KW-0456">Lyase</keyword>
<dbReference type="SMART" id="SM00905">
    <property type="entry name" value="FolB"/>
    <property type="match status" value="1"/>
</dbReference>
<feature type="compositionally biased region" description="Low complexity" evidence="8">
    <location>
        <begin position="1"/>
        <end position="14"/>
    </location>
</feature>
<comment type="similarity">
    <text evidence="3">Belongs to the DHNA family.</text>
</comment>
<evidence type="ECO:0000256" key="7">
    <source>
        <dbReference type="ARBA" id="ARBA00032903"/>
    </source>
</evidence>
<feature type="region of interest" description="Disordered" evidence="8">
    <location>
        <begin position="104"/>
        <end position="137"/>
    </location>
</feature>
<accession>A0A1X6P4X4</accession>
<dbReference type="InterPro" id="IPR006157">
    <property type="entry name" value="FolB_dom"/>
</dbReference>
<dbReference type="SUPFAM" id="SSF55620">
    <property type="entry name" value="Tetrahydrobiopterin biosynthesis enzymes-like"/>
    <property type="match status" value="2"/>
</dbReference>
<dbReference type="PANTHER" id="PTHR42844:SF1">
    <property type="entry name" value="DIHYDRONEOPTERIN ALDOLASE 1-RELATED"/>
    <property type="match status" value="1"/>
</dbReference>
<feature type="compositionally biased region" description="Gly residues" evidence="8">
    <location>
        <begin position="104"/>
        <end position="114"/>
    </location>
</feature>
<proteinExistence type="inferred from homology"/>
<sequence length="272" mass="27066">MRRVAAAAAAAAARRPPPPPPRRATARGAARRRHGRGGRGPAPPPRVDARGGGRAGWERIHLSGLHFTARHGVLAAERALGQRFVVDVVMDARLAAVTVAGGGGGGGGGGGDAAGGAPSPPAPASGAPTEAPPPPFRGAYADDVRATLDYATVYAAVAAIVTGGPAAALVESLAAAVADEVLAGQPLAAAVWVRVTKPHVALGGVVGGVGVEVYRTRLGGGGRAGGLTVARRTTGPTGRRTTRLDLNTHKLCELTVANSYQVVSLYQGGGLV</sequence>
<gene>
    <name evidence="10" type="ORF">BU14_0215s0002</name>
</gene>
<dbReference type="EC" id="4.1.2.25" evidence="4"/>
<dbReference type="OrthoDB" id="1863886at2759"/>
<feature type="domain" description="Dihydroneopterin aldolase/epimerase" evidence="9">
    <location>
        <begin position="60"/>
        <end position="215"/>
    </location>
</feature>
<evidence type="ECO:0000313" key="10">
    <source>
        <dbReference type="EMBL" id="OSX75939.1"/>
    </source>
</evidence>
<evidence type="ECO:0000256" key="8">
    <source>
        <dbReference type="SAM" id="MobiDB-lite"/>
    </source>
</evidence>
<dbReference type="AlphaFoldDB" id="A0A1X6P4X4"/>
<dbReference type="Gene3D" id="3.30.1130.10">
    <property type="match status" value="1"/>
</dbReference>
<evidence type="ECO:0000256" key="3">
    <source>
        <dbReference type="ARBA" id="ARBA00005708"/>
    </source>
</evidence>
<dbReference type="InterPro" id="IPR043133">
    <property type="entry name" value="GTP-CH-I_C/QueF"/>
</dbReference>
<dbReference type="GO" id="GO:0004150">
    <property type="term" value="F:dihydroneopterin aldolase activity"/>
    <property type="evidence" value="ECO:0007669"/>
    <property type="project" value="UniProtKB-EC"/>
</dbReference>
<evidence type="ECO:0000313" key="11">
    <source>
        <dbReference type="Proteomes" id="UP000218209"/>
    </source>
</evidence>
<evidence type="ECO:0000256" key="6">
    <source>
        <dbReference type="ARBA" id="ARBA00023239"/>
    </source>
</evidence>
<evidence type="ECO:0000256" key="1">
    <source>
        <dbReference type="ARBA" id="ARBA00001353"/>
    </source>
</evidence>
<keyword evidence="11" id="KW-1185">Reference proteome</keyword>
<comment type="catalytic activity">
    <reaction evidence="1">
        <text>7,8-dihydroneopterin = 6-hydroxymethyl-7,8-dihydropterin + glycolaldehyde</text>
        <dbReference type="Rhea" id="RHEA:10540"/>
        <dbReference type="ChEBI" id="CHEBI:17001"/>
        <dbReference type="ChEBI" id="CHEBI:17071"/>
        <dbReference type="ChEBI" id="CHEBI:44841"/>
        <dbReference type="EC" id="4.1.2.25"/>
    </reaction>
</comment>
<evidence type="ECO:0000259" key="9">
    <source>
        <dbReference type="SMART" id="SM00905"/>
    </source>
</evidence>
<dbReference type="Proteomes" id="UP000218209">
    <property type="component" value="Unassembled WGS sequence"/>
</dbReference>
<organism evidence="10 11">
    <name type="scientific">Porphyra umbilicalis</name>
    <name type="common">Purple laver</name>
    <name type="synonym">Red alga</name>
    <dbReference type="NCBI Taxonomy" id="2786"/>
    <lineage>
        <taxon>Eukaryota</taxon>
        <taxon>Rhodophyta</taxon>
        <taxon>Bangiophyceae</taxon>
        <taxon>Bangiales</taxon>
        <taxon>Bangiaceae</taxon>
        <taxon>Porphyra</taxon>
    </lineage>
</organism>
<dbReference type="GO" id="GO:0046656">
    <property type="term" value="P:folic acid biosynthetic process"/>
    <property type="evidence" value="ECO:0007669"/>
    <property type="project" value="UniProtKB-KW"/>
</dbReference>
<reference evidence="10 11" key="1">
    <citation type="submission" date="2017-03" db="EMBL/GenBank/DDBJ databases">
        <title>WGS assembly of Porphyra umbilicalis.</title>
        <authorList>
            <person name="Brawley S.H."/>
            <person name="Blouin N.A."/>
            <person name="Ficko-Blean E."/>
            <person name="Wheeler G.L."/>
            <person name="Lohr M."/>
            <person name="Goodson H.V."/>
            <person name="Jenkins J.W."/>
            <person name="Blaby-Haas C.E."/>
            <person name="Helliwell K.E."/>
            <person name="Chan C."/>
            <person name="Marriage T."/>
            <person name="Bhattacharya D."/>
            <person name="Klein A.S."/>
            <person name="Badis Y."/>
            <person name="Brodie J."/>
            <person name="Cao Y."/>
            <person name="Collen J."/>
            <person name="Dittami S.M."/>
            <person name="Gachon C.M."/>
            <person name="Green B.R."/>
            <person name="Karpowicz S."/>
            <person name="Kim J.W."/>
            <person name="Kudahl U."/>
            <person name="Lin S."/>
            <person name="Michel G."/>
            <person name="Mittag M."/>
            <person name="Olson B.J."/>
            <person name="Pangilinan J."/>
            <person name="Peng Y."/>
            <person name="Qiu H."/>
            <person name="Shu S."/>
            <person name="Singer J.T."/>
            <person name="Smith A.G."/>
            <person name="Sprecher B.N."/>
            <person name="Wagner V."/>
            <person name="Wang W."/>
            <person name="Wang Z.-Y."/>
            <person name="Yan J."/>
            <person name="Yarish C."/>
            <person name="Zoeuner-Riek S."/>
            <person name="Zhuang Y."/>
            <person name="Zou Y."/>
            <person name="Lindquist E.A."/>
            <person name="Grimwood J."/>
            <person name="Barry K."/>
            <person name="Rokhsar D.S."/>
            <person name="Schmutz J."/>
            <person name="Stiller J.W."/>
            <person name="Grossman A.R."/>
            <person name="Prochnik S.E."/>
        </authorList>
    </citation>
    <scope>NUCLEOTIDE SEQUENCE [LARGE SCALE GENOMIC DNA]</scope>
    <source>
        <strain evidence="10">4086291</strain>
    </source>
</reference>
<name>A0A1X6P4X4_PORUM</name>
<dbReference type="PANTHER" id="PTHR42844">
    <property type="entry name" value="DIHYDRONEOPTERIN ALDOLASE 1-RELATED"/>
    <property type="match status" value="1"/>
</dbReference>
<dbReference type="Pfam" id="PF02152">
    <property type="entry name" value="FolB"/>
    <property type="match status" value="1"/>
</dbReference>
<evidence type="ECO:0000256" key="4">
    <source>
        <dbReference type="ARBA" id="ARBA00013043"/>
    </source>
</evidence>
<dbReference type="EMBL" id="KV918885">
    <property type="protein sequence ID" value="OSX75939.1"/>
    <property type="molecule type" value="Genomic_DNA"/>
</dbReference>